<dbReference type="InParanoid" id="A0A2K1R3E9"/>
<dbReference type="OrthoDB" id="125903at2759"/>
<keyword evidence="4" id="KW-1185">Reference proteome</keyword>
<feature type="region of interest" description="Disordered" evidence="1">
    <location>
        <begin position="275"/>
        <end position="447"/>
    </location>
</feature>
<feature type="compositionally biased region" description="Low complexity" evidence="1">
    <location>
        <begin position="307"/>
        <end position="325"/>
    </location>
</feature>
<dbReference type="InterPro" id="IPR019194">
    <property type="entry name" value="Tscrpt_elong_fac_Eaf_N"/>
</dbReference>
<dbReference type="EMBL" id="NKHZ01000001">
    <property type="protein sequence ID" value="PNS21810.1"/>
    <property type="molecule type" value="Genomic_DNA"/>
</dbReference>
<gene>
    <name evidence="3" type="ORF">CAC42_408</name>
</gene>
<organism evidence="3 4">
    <name type="scientific">Sphaceloma murrayae</name>
    <dbReference type="NCBI Taxonomy" id="2082308"/>
    <lineage>
        <taxon>Eukaryota</taxon>
        <taxon>Fungi</taxon>
        <taxon>Dikarya</taxon>
        <taxon>Ascomycota</taxon>
        <taxon>Pezizomycotina</taxon>
        <taxon>Dothideomycetes</taxon>
        <taxon>Dothideomycetidae</taxon>
        <taxon>Myriangiales</taxon>
        <taxon>Elsinoaceae</taxon>
        <taxon>Sphaceloma</taxon>
    </lineage>
</organism>
<feature type="compositionally biased region" description="Acidic residues" evidence="1">
    <location>
        <begin position="408"/>
        <end position="418"/>
    </location>
</feature>
<feature type="domain" description="Transcription elongation factor Eaf N-terminal" evidence="2">
    <location>
        <begin position="16"/>
        <end position="115"/>
    </location>
</feature>
<name>A0A2K1R3E9_9PEZI</name>
<feature type="compositionally biased region" description="Polar residues" evidence="1">
    <location>
        <begin position="225"/>
        <end position="254"/>
    </location>
</feature>
<accession>A0A2K1R3E9</accession>
<feature type="region of interest" description="Disordered" evidence="1">
    <location>
        <begin position="173"/>
        <end position="258"/>
    </location>
</feature>
<protein>
    <recommendedName>
        <fullName evidence="2">Transcription elongation factor Eaf N-terminal domain-containing protein</fullName>
    </recommendedName>
</protein>
<reference evidence="3 4" key="1">
    <citation type="submission" date="2017-06" db="EMBL/GenBank/DDBJ databases">
        <title>Draft genome sequence of a variant of Elsinoe murrayae.</title>
        <authorList>
            <person name="Cheng Q."/>
        </authorList>
    </citation>
    <scope>NUCLEOTIDE SEQUENCE [LARGE SCALE GENOMIC DNA]</scope>
    <source>
        <strain evidence="3 4">CQ-2017a</strain>
    </source>
</reference>
<dbReference type="STRING" id="2082308.A0A2K1R3E9"/>
<evidence type="ECO:0000313" key="4">
    <source>
        <dbReference type="Proteomes" id="UP000243797"/>
    </source>
</evidence>
<evidence type="ECO:0000256" key="1">
    <source>
        <dbReference type="SAM" id="MobiDB-lite"/>
    </source>
</evidence>
<feature type="compositionally biased region" description="Basic and acidic residues" evidence="1">
    <location>
        <begin position="328"/>
        <end position="337"/>
    </location>
</feature>
<feature type="compositionally biased region" description="Polar residues" evidence="1">
    <location>
        <begin position="177"/>
        <end position="204"/>
    </location>
</feature>
<dbReference type="AlphaFoldDB" id="A0A2K1R3E9"/>
<comment type="caution">
    <text evidence="3">The sequence shown here is derived from an EMBL/GenBank/DDBJ whole genome shotgun (WGS) entry which is preliminary data.</text>
</comment>
<dbReference type="Pfam" id="PF09816">
    <property type="entry name" value="EAF"/>
    <property type="match status" value="1"/>
</dbReference>
<proteinExistence type="predicted"/>
<sequence>MDAFPKPLDLRGVGEHRVRIGESVRQPVSGSRFTSIRYNHKPAVSSDNDIFERIEEADDSGRSALILQEGEDEYDYEGQPGDSEDTLVLVQDESGDGYTLELLDTAVVYNLKSAPWEQDAAKLAEHYTILPAVDAMRSEQREQAYSKELGDDGPDPDDPWDWRHHIDTISPVLAPTQPHTTTSTVNSPALSYTATHAPSTNGTPVSRPVRKAVNPMMPNRKTKVRNSGTTQTSDVITSRNLPSKTTETSVNTSKVPRKVTKPKVEDIVLDDVADDEDDGDLRLDDMPKKNLTNRNLGLGVNAAPPMSLRSAASSPGSRLSSPAPGFSDQRDPPRSHEVDDDELVLDINNESSPASRHRRDDQEIEDGDVEHLHIGSPARHRPAPSKRDHPSLSNVTRRRSSAHVTGDGEGDEDDELEMEMLRAMAEEEDDEPKDAVAVEEEEESEEE</sequence>
<evidence type="ECO:0000259" key="2">
    <source>
        <dbReference type="Pfam" id="PF09816"/>
    </source>
</evidence>
<evidence type="ECO:0000313" key="3">
    <source>
        <dbReference type="EMBL" id="PNS21810.1"/>
    </source>
</evidence>
<feature type="compositionally biased region" description="Acidic residues" evidence="1">
    <location>
        <begin position="426"/>
        <end position="447"/>
    </location>
</feature>
<dbReference type="Proteomes" id="UP000243797">
    <property type="component" value="Unassembled WGS sequence"/>
</dbReference>